<sequence length="355" mass="38732">MNHLLLLPLLMINVVPTISTIRGLYQIGRDGINSTLNTAIELPGRFLQGYTENIDLPSKAILDGIGRTLKIIQKFINVILDLVFTPLNLLIYPVDAVVEGTLNMIPFVRIIAQLMDRVIFGFNDHQGHAGKILSDSSQRIGQKLSQSRTIPEPRGMSATLTVFIGNSTIEINNEIVLSLYNMFVSSAESSIATLPEVITLARMTSSKQSVAEPSLKDADLNLNKSLVIMANITDSLSPPNENASHAAKLLRKDIHKIMLSMGFTNTFATAKNVSRAITSSVLLLNELVLSEVDTGTLNNFYTTLITGLINAVGSVSLKIYFSSESSAEMQNFLQVALKPLNLNDSIAETCRKIDG</sequence>
<feature type="signal peptide" evidence="1">
    <location>
        <begin position="1"/>
        <end position="20"/>
    </location>
</feature>
<evidence type="ECO:0000313" key="2">
    <source>
        <dbReference type="Proteomes" id="UP000694867"/>
    </source>
</evidence>
<reference evidence="3" key="1">
    <citation type="submission" date="2025-08" db="UniProtKB">
        <authorList>
            <consortium name="RefSeq"/>
        </authorList>
    </citation>
    <scope>IDENTIFICATION</scope>
</reference>
<dbReference type="RefSeq" id="XP_003738566.1">
    <property type="nucleotide sequence ID" value="XM_003738518.1"/>
</dbReference>
<dbReference type="AlphaFoldDB" id="A0AAJ6QNH8"/>
<protein>
    <submittedName>
        <fullName evidence="3">Uncharacterized protein LOC100908061</fullName>
    </submittedName>
</protein>
<organism evidence="2 3">
    <name type="scientific">Galendromus occidentalis</name>
    <name type="common">western predatory mite</name>
    <dbReference type="NCBI Taxonomy" id="34638"/>
    <lineage>
        <taxon>Eukaryota</taxon>
        <taxon>Metazoa</taxon>
        <taxon>Ecdysozoa</taxon>
        <taxon>Arthropoda</taxon>
        <taxon>Chelicerata</taxon>
        <taxon>Arachnida</taxon>
        <taxon>Acari</taxon>
        <taxon>Parasitiformes</taxon>
        <taxon>Mesostigmata</taxon>
        <taxon>Gamasina</taxon>
        <taxon>Phytoseioidea</taxon>
        <taxon>Phytoseiidae</taxon>
        <taxon>Typhlodrominae</taxon>
        <taxon>Galendromus</taxon>
    </lineage>
</organism>
<keyword evidence="1" id="KW-0732">Signal</keyword>
<name>A0AAJ6QNH8_9ACAR</name>
<dbReference type="Proteomes" id="UP000694867">
    <property type="component" value="Unplaced"/>
</dbReference>
<evidence type="ECO:0000256" key="1">
    <source>
        <dbReference type="SAM" id="SignalP"/>
    </source>
</evidence>
<accession>A0AAJ6QNH8</accession>
<evidence type="ECO:0000313" key="3">
    <source>
        <dbReference type="RefSeq" id="XP_003738566.1"/>
    </source>
</evidence>
<dbReference type="KEGG" id="goe:100908061"/>
<gene>
    <name evidence="3" type="primary">LOC100908061</name>
</gene>
<feature type="chain" id="PRO_5042561190" evidence="1">
    <location>
        <begin position="21"/>
        <end position="355"/>
    </location>
</feature>
<proteinExistence type="predicted"/>
<dbReference type="GeneID" id="100908061"/>
<keyword evidence="2" id="KW-1185">Reference proteome</keyword>